<keyword evidence="1" id="KW-0472">Membrane</keyword>
<dbReference type="Proteomes" id="UP001278766">
    <property type="component" value="Unassembled WGS sequence"/>
</dbReference>
<protein>
    <submittedName>
        <fullName evidence="2">Uncharacterized protein</fullName>
    </submittedName>
</protein>
<gene>
    <name evidence="2" type="ORF">B0H64DRAFT_385525</name>
</gene>
<dbReference type="GeneID" id="87840031"/>
<evidence type="ECO:0000313" key="3">
    <source>
        <dbReference type="Proteomes" id="UP001278766"/>
    </source>
</evidence>
<keyword evidence="1" id="KW-0812">Transmembrane</keyword>
<name>A0AAE0HL72_9PEZI</name>
<feature type="transmembrane region" description="Helical" evidence="1">
    <location>
        <begin position="7"/>
        <end position="27"/>
    </location>
</feature>
<organism evidence="2 3">
    <name type="scientific">Chaetomium fimeti</name>
    <dbReference type="NCBI Taxonomy" id="1854472"/>
    <lineage>
        <taxon>Eukaryota</taxon>
        <taxon>Fungi</taxon>
        <taxon>Dikarya</taxon>
        <taxon>Ascomycota</taxon>
        <taxon>Pezizomycotina</taxon>
        <taxon>Sordariomycetes</taxon>
        <taxon>Sordariomycetidae</taxon>
        <taxon>Sordariales</taxon>
        <taxon>Chaetomiaceae</taxon>
        <taxon>Chaetomium</taxon>
    </lineage>
</organism>
<feature type="transmembrane region" description="Helical" evidence="1">
    <location>
        <begin position="33"/>
        <end position="54"/>
    </location>
</feature>
<evidence type="ECO:0000313" key="2">
    <source>
        <dbReference type="EMBL" id="KAK3298569.1"/>
    </source>
</evidence>
<dbReference type="EMBL" id="JAUEPN010000002">
    <property type="protein sequence ID" value="KAK3298569.1"/>
    <property type="molecule type" value="Genomic_DNA"/>
</dbReference>
<keyword evidence="1" id="KW-1133">Transmembrane helix</keyword>
<dbReference type="RefSeq" id="XP_062662083.1">
    <property type="nucleotide sequence ID" value="XM_062803083.1"/>
</dbReference>
<dbReference type="AlphaFoldDB" id="A0AAE0HL72"/>
<comment type="caution">
    <text evidence="2">The sequence shown here is derived from an EMBL/GenBank/DDBJ whole genome shotgun (WGS) entry which is preliminary data.</text>
</comment>
<reference evidence="2" key="1">
    <citation type="journal article" date="2023" name="Mol. Phylogenet. Evol.">
        <title>Genome-scale phylogeny and comparative genomics of the fungal order Sordariales.</title>
        <authorList>
            <person name="Hensen N."/>
            <person name="Bonometti L."/>
            <person name="Westerberg I."/>
            <person name="Brannstrom I.O."/>
            <person name="Guillou S."/>
            <person name="Cros-Aarteil S."/>
            <person name="Calhoun S."/>
            <person name="Haridas S."/>
            <person name="Kuo A."/>
            <person name="Mondo S."/>
            <person name="Pangilinan J."/>
            <person name="Riley R."/>
            <person name="LaButti K."/>
            <person name="Andreopoulos B."/>
            <person name="Lipzen A."/>
            <person name="Chen C."/>
            <person name="Yan M."/>
            <person name="Daum C."/>
            <person name="Ng V."/>
            <person name="Clum A."/>
            <person name="Steindorff A."/>
            <person name="Ohm R.A."/>
            <person name="Martin F."/>
            <person name="Silar P."/>
            <person name="Natvig D.O."/>
            <person name="Lalanne C."/>
            <person name="Gautier V."/>
            <person name="Ament-Velasquez S.L."/>
            <person name="Kruys A."/>
            <person name="Hutchinson M.I."/>
            <person name="Powell A.J."/>
            <person name="Barry K."/>
            <person name="Miller A.N."/>
            <person name="Grigoriev I.V."/>
            <person name="Debuchy R."/>
            <person name="Gladieux P."/>
            <person name="Hiltunen Thoren M."/>
            <person name="Johannesson H."/>
        </authorList>
    </citation>
    <scope>NUCLEOTIDE SEQUENCE</scope>
    <source>
        <strain evidence="2">CBS 168.71</strain>
    </source>
</reference>
<reference evidence="2" key="2">
    <citation type="submission" date="2023-06" db="EMBL/GenBank/DDBJ databases">
        <authorList>
            <consortium name="Lawrence Berkeley National Laboratory"/>
            <person name="Haridas S."/>
            <person name="Hensen N."/>
            <person name="Bonometti L."/>
            <person name="Westerberg I."/>
            <person name="Brannstrom I.O."/>
            <person name="Guillou S."/>
            <person name="Cros-Aarteil S."/>
            <person name="Calhoun S."/>
            <person name="Kuo A."/>
            <person name="Mondo S."/>
            <person name="Pangilinan J."/>
            <person name="Riley R."/>
            <person name="Labutti K."/>
            <person name="Andreopoulos B."/>
            <person name="Lipzen A."/>
            <person name="Chen C."/>
            <person name="Yanf M."/>
            <person name="Daum C."/>
            <person name="Ng V."/>
            <person name="Clum A."/>
            <person name="Steindorff A."/>
            <person name="Ohm R."/>
            <person name="Martin F."/>
            <person name="Silar P."/>
            <person name="Natvig D."/>
            <person name="Lalanne C."/>
            <person name="Gautier V."/>
            <person name="Ament-Velasquez S.L."/>
            <person name="Kruys A."/>
            <person name="Hutchinson M.I."/>
            <person name="Powell A.J."/>
            <person name="Barry K."/>
            <person name="Miller A.N."/>
            <person name="Grigoriev I.V."/>
            <person name="Debuchy R."/>
            <person name="Gladieux P."/>
            <person name="Thoren M.H."/>
            <person name="Johannesson H."/>
        </authorList>
    </citation>
    <scope>NUCLEOTIDE SEQUENCE</scope>
    <source>
        <strain evidence="2">CBS 168.71</strain>
    </source>
</reference>
<evidence type="ECO:0000256" key="1">
    <source>
        <dbReference type="SAM" id="Phobius"/>
    </source>
</evidence>
<sequence>MDGREPVGVGVGGWLLSGWLLLLLLFLPLGVAMVAMNLGYFLPMLSALLLPWSFPMRPVRTTWRLVRGVDGCCAGMEAGQSRWLVGSLELD</sequence>
<keyword evidence="3" id="KW-1185">Reference proteome</keyword>
<proteinExistence type="predicted"/>
<accession>A0AAE0HL72</accession>